<dbReference type="SUPFAM" id="SSF46689">
    <property type="entry name" value="Homeodomain-like"/>
    <property type="match status" value="1"/>
</dbReference>
<dbReference type="InterPro" id="IPR009057">
    <property type="entry name" value="Homeodomain-like_sf"/>
</dbReference>
<dbReference type="GO" id="GO:0003677">
    <property type="term" value="F:DNA binding"/>
    <property type="evidence" value="ECO:0007669"/>
    <property type="project" value="UniProtKB-UniRule"/>
</dbReference>
<dbReference type="InterPro" id="IPR036390">
    <property type="entry name" value="WH_DNA-bd_sf"/>
</dbReference>
<dbReference type="EMBL" id="FLQS01000003">
    <property type="protein sequence ID" value="SBS71373.1"/>
    <property type="molecule type" value="Genomic_DNA"/>
</dbReference>
<dbReference type="SUPFAM" id="SSF46785">
    <property type="entry name" value="Winged helix' DNA-binding domain"/>
    <property type="match status" value="1"/>
</dbReference>
<feature type="DNA-binding region" description="H-T-H motif" evidence="2">
    <location>
        <begin position="99"/>
        <end position="118"/>
    </location>
</feature>
<reference evidence="4" key="1">
    <citation type="submission" date="2016-03" db="EMBL/GenBank/DDBJ databases">
        <authorList>
            <person name="Ploux O."/>
        </authorList>
    </citation>
    <scope>NUCLEOTIDE SEQUENCE</scope>
    <source>
        <strain evidence="4">UC10</strain>
    </source>
</reference>
<proteinExistence type="predicted"/>
<feature type="domain" description="HTH tetR-type" evidence="3">
    <location>
        <begin position="76"/>
        <end position="136"/>
    </location>
</feature>
<dbReference type="InterPro" id="IPR041583">
    <property type="entry name" value="TetR_C_31"/>
</dbReference>
<evidence type="ECO:0000256" key="2">
    <source>
        <dbReference type="PROSITE-ProRule" id="PRU00335"/>
    </source>
</evidence>
<name>A0A1Y5NY93_9MYCO</name>
<accession>A0A1Y5NY93</accession>
<dbReference type="AlphaFoldDB" id="A0A1Y5NY93"/>
<evidence type="ECO:0000256" key="1">
    <source>
        <dbReference type="ARBA" id="ARBA00023125"/>
    </source>
</evidence>
<dbReference type="InterPro" id="IPR036388">
    <property type="entry name" value="WH-like_DNA-bd_sf"/>
</dbReference>
<evidence type="ECO:0000259" key="3">
    <source>
        <dbReference type="PROSITE" id="PS50977"/>
    </source>
</evidence>
<sequence>MIRLLQTAGPMARADLADQLGLARSSITAIVTELLDDGTLVELDARIENPGYRGRPRTLLSYKPRAASEKRKPNAEERRRHLCDAAINVLAEEGARGLTHRKVEQRAGLPDGTTSSYFPTRSALLRAISERVAELDAVEFISVATDAADTDPPVSTLSLLAEMAMRSASGSALNRSRARYELSLHASRDPEVMGAFTDAIGKFIALSEEAVRLAQPHATLDRKLIEEQAYAVTTFLNGVMVRLALGERTVESATHLGELLHALVAGIASIRGASPDPS</sequence>
<gene>
    <name evidence="4" type="ORF">MHPYR_110041</name>
</gene>
<dbReference type="Pfam" id="PF17940">
    <property type="entry name" value="TetR_C_31"/>
    <property type="match status" value="1"/>
</dbReference>
<protein>
    <recommendedName>
        <fullName evidence="3">HTH tetR-type domain-containing protein</fullName>
    </recommendedName>
</protein>
<organism evidence="4">
    <name type="scientific">uncultured Mycobacterium sp</name>
    <dbReference type="NCBI Taxonomy" id="171292"/>
    <lineage>
        <taxon>Bacteria</taxon>
        <taxon>Bacillati</taxon>
        <taxon>Actinomycetota</taxon>
        <taxon>Actinomycetes</taxon>
        <taxon>Mycobacteriales</taxon>
        <taxon>Mycobacteriaceae</taxon>
        <taxon>Mycobacterium</taxon>
        <taxon>environmental samples</taxon>
    </lineage>
</organism>
<dbReference type="Gene3D" id="1.10.357.10">
    <property type="entry name" value="Tetracycline Repressor, domain 2"/>
    <property type="match status" value="1"/>
</dbReference>
<keyword evidence="1 2" id="KW-0238">DNA-binding</keyword>
<dbReference type="PROSITE" id="PS50977">
    <property type="entry name" value="HTH_TETR_2"/>
    <property type="match status" value="1"/>
</dbReference>
<evidence type="ECO:0000313" key="4">
    <source>
        <dbReference type="EMBL" id="SBS71373.1"/>
    </source>
</evidence>
<dbReference type="InterPro" id="IPR001647">
    <property type="entry name" value="HTH_TetR"/>
</dbReference>
<dbReference type="Gene3D" id="1.10.10.10">
    <property type="entry name" value="Winged helix-like DNA-binding domain superfamily/Winged helix DNA-binding domain"/>
    <property type="match status" value="1"/>
</dbReference>
<dbReference type="Pfam" id="PF00440">
    <property type="entry name" value="TetR_N"/>
    <property type="match status" value="1"/>
</dbReference>